<sequence>MLVLQAQGCEAARLQGCKPPPHLIVRRQQTSTDLGRAALRPDFTHGHRYHLTSMATPKNRPRDPPPVLFLPPSPGASHVSLPSTAPPAPAPAPGQDALPPERDGRALSRTDALWAQMQAILEDVELAASSGGTHVFGPDHDLQLRRLRSAQIGLAQAWARNETDDLPAGSADEPEHDAVLGARRREANDRYFRRVNDGVSDVVAKLEQVAVAIRSVERESKDVWDESRTVDTVT</sequence>
<protein>
    <submittedName>
        <fullName evidence="2">Uncharacterized protein</fullName>
    </submittedName>
</protein>
<organism evidence="2 3">
    <name type="scientific">Ustilaginoidea virens</name>
    <name type="common">Rice false smut fungus</name>
    <name type="synonym">Villosiclava virens</name>
    <dbReference type="NCBI Taxonomy" id="1159556"/>
    <lineage>
        <taxon>Eukaryota</taxon>
        <taxon>Fungi</taxon>
        <taxon>Dikarya</taxon>
        <taxon>Ascomycota</taxon>
        <taxon>Pezizomycotina</taxon>
        <taxon>Sordariomycetes</taxon>
        <taxon>Hypocreomycetidae</taxon>
        <taxon>Hypocreales</taxon>
        <taxon>Clavicipitaceae</taxon>
        <taxon>Ustilaginoidea</taxon>
    </lineage>
</organism>
<evidence type="ECO:0000313" key="3">
    <source>
        <dbReference type="Proteomes" id="UP000027002"/>
    </source>
</evidence>
<dbReference type="EMBL" id="CP072753">
    <property type="protein sequence ID" value="QUC16227.1"/>
    <property type="molecule type" value="Genomic_DNA"/>
</dbReference>
<evidence type="ECO:0000313" key="2">
    <source>
        <dbReference type="EMBL" id="QUC16227.1"/>
    </source>
</evidence>
<proteinExistence type="predicted"/>
<name>A0A8E5HJ49_USTVR</name>
<dbReference type="RefSeq" id="XP_042993900.1">
    <property type="nucleotide sequence ID" value="XM_043137966.1"/>
</dbReference>
<dbReference type="GeneID" id="66061246"/>
<accession>A0A8E5HJ49</accession>
<evidence type="ECO:0000256" key="1">
    <source>
        <dbReference type="SAM" id="MobiDB-lite"/>
    </source>
</evidence>
<feature type="region of interest" description="Disordered" evidence="1">
    <location>
        <begin position="43"/>
        <end position="105"/>
    </location>
</feature>
<reference evidence="2" key="1">
    <citation type="submission" date="2020-03" db="EMBL/GenBank/DDBJ databases">
        <title>A mixture of massive structural variations and highly conserved coding sequences in Ustilaginoidea virens genome.</title>
        <authorList>
            <person name="Zhang K."/>
            <person name="Zhao Z."/>
            <person name="Zhang Z."/>
            <person name="Li Y."/>
            <person name="Hsiang T."/>
            <person name="Sun W."/>
        </authorList>
    </citation>
    <scope>NUCLEOTIDE SEQUENCE</scope>
    <source>
        <strain evidence="2">UV-8b</strain>
    </source>
</reference>
<dbReference type="OrthoDB" id="4938795at2759"/>
<gene>
    <name evidence="2" type="ORF">UV8b_00468</name>
</gene>
<keyword evidence="3" id="KW-1185">Reference proteome</keyword>
<dbReference type="AlphaFoldDB" id="A0A8E5HJ49"/>
<dbReference type="KEGG" id="uvi:66061246"/>
<feature type="compositionally biased region" description="Pro residues" evidence="1">
    <location>
        <begin position="64"/>
        <end position="74"/>
    </location>
</feature>
<dbReference type="Proteomes" id="UP000027002">
    <property type="component" value="Chromosome 1"/>
</dbReference>
<dbReference type="Pfam" id="PF17242">
    <property type="entry name" value="DUF5315"/>
    <property type="match status" value="1"/>
</dbReference>